<organism evidence="2 3">
    <name type="scientific">Caenorhabditis nigoni</name>
    <dbReference type="NCBI Taxonomy" id="1611254"/>
    <lineage>
        <taxon>Eukaryota</taxon>
        <taxon>Metazoa</taxon>
        <taxon>Ecdysozoa</taxon>
        <taxon>Nematoda</taxon>
        <taxon>Chromadorea</taxon>
        <taxon>Rhabditida</taxon>
        <taxon>Rhabditina</taxon>
        <taxon>Rhabditomorpha</taxon>
        <taxon>Rhabditoidea</taxon>
        <taxon>Rhabditidae</taxon>
        <taxon>Peloderinae</taxon>
        <taxon>Caenorhabditis</taxon>
    </lineage>
</organism>
<evidence type="ECO:0000256" key="1">
    <source>
        <dbReference type="SAM" id="SignalP"/>
    </source>
</evidence>
<protein>
    <submittedName>
        <fullName evidence="2">Uncharacterized protein</fullName>
    </submittedName>
</protein>
<dbReference type="InterPro" id="IPR035940">
    <property type="entry name" value="CAP_sf"/>
</dbReference>
<gene>
    <name evidence="2" type="primary">Cnig_chr_II.g7478</name>
    <name evidence="2" type="ORF">B9Z55_007478</name>
</gene>
<dbReference type="AlphaFoldDB" id="A0A2G5V9T9"/>
<evidence type="ECO:0000313" key="3">
    <source>
        <dbReference type="Proteomes" id="UP000230233"/>
    </source>
</evidence>
<keyword evidence="1" id="KW-0732">Signal</keyword>
<dbReference type="SUPFAM" id="SSF55797">
    <property type="entry name" value="PR-1-like"/>
    <property type="match status" value="1"/>
</dbReference>
<feature type="signal peptide" evidence="1">
    <location>
        <begin position="1"/>
        <end position="16"/>
    </location>
</feature>
<dbReference type="EMBL" id="PDUG01000002">
    <property type="protein sequence ID" value="PIC48549.1"/>
    <property type="molecule type" value="Genomic_DNA"/>
</dbReference>
<evidence type="ECO:0000313" key="2">
    <source>
        <dbReference type="EMBL" id="PIC48549.1"/>
    </source>
</evidence>
<dbReference type="Proteomes" id="UP000230233">
    <property type="component" value="Chromosome II"/>
</dbReference>
<proteinExistence type="predicted"/>
<comment type="caution">
    <text evidence="2">The sequence shown here is derived from an EMBL/GenBank/DDBJ whole genome shotgun (WGS) entry which is preliminary data.</text>
</comment>
<reference evidence="3" key="1">
    <citation type="submission" date="2017-10" db="EMBL/GenBank/DDBJ databases">
        <title>Rapid genome shrinkage in a self-fertile nematode reveals novel sperm competition proteins.</title>
        <authorList>
            <person name="Yin D."/>
            <person name="Schwarz E.M."/>
            <person name="Thomas C.G."/>
            <person name="Felde R.L."/>
            <person name="Korf I.F."/>
            <person name="Cutter A.D."/>
            <person name="Schartner C.M."/>
            <person name="Ralston E.J."/>
            <person name="Meyer B.J."/>
            <person name="Haag E.S."/>
        </authorList>
    </citation>
    <scope>NUCLEOTIDE SEQUENCE [LARGE SCALE GENOMIC DNA]</scope>
    <source>
        <strain evidence="3">JU1422</strain>
    </source>
</reference>
<name>A0A2G5V9T9_9PELO</name>
<sequence>MKSLLLTLLLFCFAYSELTKYQKECEDSINGDRIIIGAREKIANMNELKYDEELEKAAKKQKHTCFIYGVEEIIKNEMYSTHDAAYHPRATKVACIEYYCSNSKSNMKFFVIDKGPGGEKTGEPGSKYPSGRSKEADSGLCVVSSGFGVSKNIVLAVLIVVLNFI</sequence>
<feature type="chain" id="PRO_5013909079" evidence="1">
    <location>
        <begin position="17"/>
        <end position="165"/>
    </location>
</feature>
<keyword evidence="3" id="KW-1185">Reference proteome</keyword>
<accession>A0A2G5V9T9</accession>